<dbReference type="RefSeq" id="WP_153129670.1">
    <property type="nucleotide sequence ID" value="NZ_VZCW01000407.1"/>
</dbReference>
<protein>
    <submittedName>
        <fullName evidence="2">MBL fold metallo-hydrolase</fullName>
    </submittedName>
</protein>
<gene>
    <name evidence="2" type="ORF">F7D95_16610</name>
</gene>
<reference evidence="3" key="1">
    <citation type="submission" date="2019-09" db="EMBL/GenBank/DDBJ databases">
        <title>Distinct polysaccharide growth profiles of human intestinal Prevotella copri isolates.</title>
        <authorList>
            <person name="Fehlner-Peach H."/>
            <person name="Magnabosco C."/>
            <person name="Raghavan V."/>
            <person name="Scher J.U."/>
            <person name="Tett A."/>
            <person name="Cox L.M."/>
            <person name="Gottsegen C."/>
            <person name="Watters A."/>
            <person name="Wiltshire- Gordon J.D."/>
            <person name="Segata N."/>
            <person name="Bonneau R."/>
            <person name="Littman D.R."/>
        </authorList>
    </citation>
    <scope>NUCLEOTIDE SEQUENCE [LARGE SCALE GENOMIC DNA]</scope>
    <source>
        <strain evidence="3">iAQ1179</strain>
    </source>
</reference>
<dbReference type="PANTHER" id="PTHR46018">
    <property type="entry name" value="ZINC PHOSPHODIESTERASE ELAC PROTEIN 1"/>
    <property type="match status" value="1"/>
</dbReference>
<dbReference type="Gene3D" id="3.60.15.10">
    <property type="entry name" value="Ribonuclease Z/Hydroxyacylglutathione hydrolase-like"/>
    <property type="match status" value="1"/>
</dbReference>
<evidence type="ECO:0000313" key="2">
    <source>
        <dbReference type="EMBL" id="MQN14374.1"/>
    </source>
</evidence>
<sequence>MDKTTTQITMLGTGNAMVSQIYNTCFLLQTSSTLMLVDAGGGNGILSQLKKVNVQISDIHHLFVTHAHTDHVLGVIWVIRMVAQCKGYEGLLHVYGNDKVMKVIKTIIDMILAKKQLAKVAERVVFHQLEDGDCFEVGDMKLECFDIQSTKEKQFGFRAELPGTSEDNVSEDKTASDYASEDKAASDKAASENHAKPLVLACLGDEPYNEQNRCYIEGADWMMCEAFCLYADRDTFKPYEKCHSTALDAGKLAEKLGVKNLILYHTEEKTLATRKENYTREAAENFKGRIFVPDDLEVIEL</sequence>
<name>A0AA90ZNA7_9BACT</name>
<proteinExistence type="predicted"/>
<dbReference type="AlphaFoldDB" id="A0AA90ZNA7"/>
<dbReference type="EMBL" id="VZCW01000407">
    <property type="protein sequence ID" value="MQN14374.1"/>
    <property type="molecule type" value="Genomic_DNA"/>
</dbReference>
<dbReference type="GO" id="GO:0042781">
    <property type="term" value="F:3'-tRNA processing endoribonuclease activity"/>
    <property type="evidence" value="ECO:0007669"/>
    <property type="project" value="TreeGrafter"/>
</dbReference>
<dbReference type="SUPFAM" id="SSF56281">
    <property type="entry name" value="Metallo-hydrolase/oxidoreductase"/>
    <property type="match status" value="1"/>
</dbReference>
<comment type="caution">
    <text evidence="2">The sequence shown here is derived from an EMBL/GenBank/DDBJ whole genome shotgun (WGS) entry which is preliminary data.</text>
</comment>
<dbReference type="Pfam" id="PF23023">
    <property type="entry name" value="Anti-Pycsar_Apyc1"/>
    <property type="match status" value="1"/>
</dbReference>
<dbReference type="Proteomes" id="UP000442105">
    <property type="component" value="Unassembled WGS sequence"/>
</dbReference>
<dbReference type="PANTHER" id="PTHR46018:SF7">
    <property type="entry name" value="RIBONUCLEASE Z"/>
    <property type="match status" value="1"/>
</dbReference>
<dbReference type="InterPro" id="IPR036866">
    <property type="entry name" value="RibonucZ/Hydroxyglut_hydro"/>
</dbReference>
<evidence type="ECO:0000256" key="1">
    <source>
        <dbReference type="SAM" id="MobiDB-lite"/>
    </source>
</evidence>
<accession>A0AA90ZNA7</accession>
<evidence type="ECO:0000313" key="3">
    <source>
        <dbReference type="Proteomes" id="UP000442105"/>
    </source>
</evidence>
<organism evidence="2 3">
    <name type="scientific">Segatella copri</name>
    <dbReference type="NCBI Taxonomy" id="165179"/>
    <lineage>
        <taxon>Bacteria</taxon>
        <taxon>Pseudomonadati</taxon>
        <taxon>Bacteroidota</taxon>
        <taxon>Bacteroidia</taxon>
        <taxon>Bacteroidales</taxon>
        <taxon>Prevotellaceae</taxon>
        <taxon>Segatella</taxon>
    </lineage>
</organism>
<feature type="compositionally biased region" description="Basic and acidic residues" evidence="1">
    <location>
        <begin position="170"/>
        <end position="190"/>
    </location>
</feature>
<feature type="region of interest" description="Disordered" evidence="1">
    <location>
        <begin position="162"/>
        <end position="190"/>
    </location>
</feature>